<dbReference type="InterPro" id="IPR007053">
    <property type="entry name" value="LRAT_dom"/>
</dbReference>
<sequence length="402" mass="45794">MGGVYTRVVNVASLRPGDHVCIWDYSRWPISYQHHGIVWASGRTAVDIRVCHVWSPLEGFQEAQADSCSRISTLEEFLDNRKQKHLRLVEYHTSGLREILSRWGEVHLSKADLPEVVLARCKFLLGLGKGDFNLFTQNCEHAAHWCMTGEQWCKQTLTKAKGRVPFEKRLTKEDVDALEKDVEEIKASSRSVVSNVLKLSGSKVFLRIKDSYFLRVHVDGTVGIVPQGYDPVTCGRTAFRLECYARGYNSIRLRFFHEESGCYMFSRSTISCFRDLRMKKARTVRGKSGFTWEYSTLGYLRSMNQHRRYVGARDDGLLLDVSMRGDAVRVELVTCKGDAEAYARPDIHQVTRTYNQEKPVTRTDWDYKAIMLIKSSPTSSTTTPMSERAATVAALPLLLETV</sequence>
<organism evidence="2 3">
    <name type="scientific">Peronospora belbahrii</name>
    <dbReference type="NCBI Taxonomy" id="622444"/>
    <lineage>
        <taxon>Eukaryota</taxon>
        <taxon>Sar</taxon>
        <taxon>Stramenopiles</taxon>
        <taxon>Oomycota</taxon>
        <taxon>Peronosporomycetes</taxon>
        <taxon>Peronosporales</taxon>
        <taxon>Peronosporaceae</taxon>
        <taxon>Peronospora</taxon>
    </lineage>
</organism>
<protein>
    <recommendedName>
        <fullName evidence="1">LRAT domain-containing protein</fullName>
    </recommendedName>
</protein>
<dbReference type="Proteomes" id="UP001160483">
    <property type="component" value="Unassembled WGS sequence"/>
</dbReference>
<evidence type="ECO:0000313" key="2">
    <source>
        <dbReference type="EMBL" id="CAH0473879.1"/>
    </source>
</evidence>
<gene>
    <name evidence="2" type="ORF">PBS003_LOCUS753</name>
</gene>
<dbReference type="EMBL" id="CAKKTJ010000088">
    <property type="protein sequence ID" value="CAH0473879.1"/>
    <property type="molecule type" value="Genomic_DNA"/>
</dbReference>
<dbReference type="PANTHER" id="PTHR46137">
    <property type="entry name" value="OS05G0310600 PROTEIN"/>
    <property type="match status" value="1"/>
</dbReference>
<dbReference type="AlphaFoldDB" id="A0AAU9KNE8"/>
<dbReference type="Gene3D" id="3.90.1720.10">
    <property type="entry name" value="endopeptidase domain like (from Nostoc punctiforme)"/>
    <property type="match status" value="1"/>
</dbReference>
<evidence type="ECO:0000313" key="3">
    <source>
        <dbReference type="Proteomes" id="UP001160483"/>
    </source>
</evidence>
<feature type="domain" description="LRAT" evidence="1">
    <location>
        <begin position="24"/>
        <end position="155"/>
    </location>
</feature>
<dbReference type="PANTHER" id="PTHR46137:SF3">
    <property type="entry name" value="OS05G0310600 PROTEIN"/>
    <property type="match status" value="1"/>
</dbReference>
<accession>A0AAU9KNE8</accession>
<proteinExistence type="predicted"/>
<comment type="caution">
    <text evidence="2">The sequence shown here is derived from an EMBL/GenBank/DDBJ whole genome shotgun (WGS) entry which is preliminary data.</text>
</comment>
<evidence type="ECO:0000259" key="1">
    <source>
        <dbReference type="PROSITE" id="PS51934"/>
    </source>
</evidence>
<name>A0AAU9KNE8_9STRA</name>
<reference evidence="2" key="1">
    <citation type="submission" date="2021-11" db="EMBL/GenBank/DDBJ databases">
        <authorList>
            <person name="Islam A."/>
            <person name="Islam S."/>
            <person name="Flora M.S."/>
            <person name="Rahman M."/>
            <person name="Ziaur R.M."/>
            <person name="Epstein J.H."/>
            <person name="Hassan M."/>
            <person name="Klassen M."/>
            <person name="Woodard K."/>
            <person name="Webb A."/>
            <person name="Webby R.J."/>
            <person name="El Zowalaty M.E."/>
        </authorList>
    </citation>
    <scope>NUCLEOTIDE SEQUENCE</scope>
    <source>
        <strain evidence="2">Pbs3</strain>
    </source>
</reference>
<dbReference type="PROSITE" id="PS51934">
    <property type="entry name" value="LRAT"/>
    <property type="match status" value="1"/>
</dbReference>
<dbReference type="Pfam" id="PF04970">
    <property type="entry name" value="LRAT"/>
    <property type="match status" value="1"/>
</dbReference>